<keyword evidence="2" id="KW-0496">Mitochondrion</keyword>
<name>F2Y9T9_PHYPO</name>
<sequence>MLNFLIGILIIFFAKEFIILNQEIIIYSIFLSILFFCIKSFASLDTIFENIRSNEKSNLNLNSKNEKNFNDTLNQRYLLNSALSPIYKLNLPSHDIS</sequence>
<reference evidence="2" key="1">
    <citation type="journal article" date="2011" name="Nucleic Acids Res.">
        <title>Complete characterization of the edited transcriptome of the mitochondrion of Physarum polycephalum using deep sequencing of RNA.</title>
        <authorList>
            <person name="Bundschuh R."/>
            <person name="Altmuller J."/>
            <person name="Becker C."/>
            <person name="Nurnberg P."/>
            <person name="Gott J.M."/>
        </authorList>
    </citation>
    <scope>NUCLEOTIDE SEQUENCE</scope>
    <source>
        <strain evidence="2">M3CVIII</strain>
    </source>
</reference>
<gene>
    <name evidence="2" type="primary">php25</name>
</gene>
<feature type="transmembrane region" description="Helical" evidence="1">
    <location>
        <begin position="24"/>
        <end position="42"/>
    </location>
</feature>
<protein>
    <submittedName>
        <fullName evidence="2">Hypothetical mitochondrial protein 25</fullName>
    </submittedName>
</protein>
<dbReference type="EMBL" id="HQ849412">
    <property type="protein sequence ID" value="ADZ99044.1"/>
    <property type="molecule type" value="mRNA"/>
</dbReference>
<proteinExistence type="evidence at transcript level"/>
<organism evidence="2">
    <name type="scientific">Physarum polycephalum</name>
    <name type="common">Many-headed slime mold</name>
    <name type="synonym">Badhamia polycephala</name>
    <dbReference type="NCBI Taxonomy" id="5791"/>
    <lineage>
        <taxon>Eukaryota</taxon>
        <taxon>Amoebozoa</taxon>
        <taxon>Evosea</taxon>
        <taxon>Eumycetozoa</taxon>
        <taxon>Myxogastria</taxon>
        <taxon>Myxogastromycetidae</taxon>
        <taxon>Physariida</taxon>
        <taxon>Physaraceae</taxon>
        <taxon>Physarum</taxon>
    </lineage>
</organism>
<keyword evidence="1" id="KW-0812">Transmembrane</keyword>
<evidence type="ECO:0000256" key="1">
    <source>
        <dbReference type="SAM" id="Phobius"/>
    </source>
</evidence>
<geneLocation type="mitochondrion" evidence="2"/>
<dbReference type="AlphaFoldDB" id="F2Y9T9"/>
<keyword evidence="1" id="KW-0472">Membrane</keyword>
<accession>F2Y9T9</accession>
<keyword evidence="1" id="KW-1133">Transmembrane helix</keyword>
<evidence type="ECO:0000313" key="2">
    <source>
        <dbReference type="EMBL" id="ADZ99044.1"/>
    </source>
</evidence>